<name>A0A0A2EAG5_9PORP</name>
<evidence type="ECO:0000256" key="3">
    <source>
        <dbReference type="ARBA" id="ARBA00022452"/>
    </source>
</evidence>
<keyword evidence="2 8" id="KW-0813">Transport</keyword>
<evidence type="ECO:0000259" key="12">
    <source>
        <dbReference type="Pfam" id="PF07715"/>
    </source>
</evidence>
<dbReference type="PROSITE" id="PS52016">
    <property type="entry name" value="TONB_DEPENDENT_REC_3"/>
    <property type="match status" value="1"/>
</dbReference>
<dbReference type="SUPFAM" id="SSF49464">
    <property type="entry name" value="Carboxypeptidase regulatory domain-like"/>
    <property type="match status" value="1"/>
</dbReference>
<keyword evidence="15" id="KW-1185">Reference proteome</keyword>
<feature type="domain" description="TonB-dependent receptor plug" evidence="12">
    <location>
        <begin position="114"/>
        <end position="221"/>
    </location>
</feature>
<dbReference type="Gene3D" id="2.170.130.10">
    <property type="entry name" value="TonB-dependent receptor, plug domain"/>
    <property type="match status" value="1"/>
</dbReference>
<dbReference type="NCBIfam" id="TIGR04057">
    <property type="entry name" value="SusC_RagA_signa"/>
    <property type="match status" value="1"/>
</dbReference>
<proteinExistence type="inferred from homology"/>
<evidence type="ECO:0000259" key="11">
    <source>
        <dbReference type="Pfam" id="PF00593"/>
    </source>
</evidence>
<evidence type="ECO:0000256" key="2">
    <source>
        <dbReference type="ARBA" id="ARBA00022448"/>
    </source>
</evidence>
<keyword evidence="4 8" id="KW-0812">Transmembrane</keyword>
<evidence type="ECO:0000256" key="4">
    <source>
        <dbReference type="ARBA" id="ARBA00022692"/>
    </source>
</evidence>
<sequence length="1054" mass="116670">MKRFTLFFVCLFLSIGAVMAQQKIVSGVVISAEDNQPVIGASVVAKGFSGVGAQTDIDGKFSFTAPAGAKTIVVTSIGFETQELAITNNMRIVLKPQAVAFDEVIVVAFGTAKKSSFTGATASVDKKKIEKMQVSDAAKALEGVVPGLQISNSSGAPGMGSTMRVRGVGSINASNAPLIILDGAPYAGNINSINPRDIENLNVLKDAASAALYGARGANGVIIITTKNGRKGQVSVNFDARLGVNQRGIPEYDILTNPADFYTKYWEAMRNSYHYRAEKPMTYEAAGAEASAKLIERLGYNIYNVPYNQVVTPDGKFNPNAKLKYEDADFNDWGALLLKPQTRQEYNLSLTRGVDKSSTFFSIGYLSDKGYGRNTNFDRITSRLSYNTEIYDWLKINASSQLAYTTGNFGTTGGAFSNIFFFTRSIAPIYPVYLHDADGKIILDKDGNKVYDVGNPRKGINGARNFSANKNIVGETDLNKDEYKRLYLTQNIRFDLDLTRGFKFNTTFAHNYINNNTSRFRNPIMGDGNQYGGILTKRIGETQMINWSQVLTWDGKFGDVSLQAMVGHESYSDTYRTIEGEKKKTLDPFSTEFNTYAQITDLNSGSNTYTVEGYFGQITGDYKNKYYLSASLRRDASSVFSRDNRWGTFWSLGASWLISKEEFMKDVKWVNNLKLRSSVGQQGNDNLLDPDGYRMYTPYTNLYRVGSDGTNYSFGAAYKGNPDITWEKNLNFSAGLEFSLFGRVLTGEFDFFQRKTTDMLFNEPVSKTSGFTFEPRNLGSMRNTGLEFSLNANVYNSKNVNLSIGLNGTSYKNKVLELPERFKEEGLSDGNRIIKEGGGINDLYLVKYVGVNPENGDAQYEIWNKKEKKFEIKGSKEYSSVIANRQFIGSAIPKLEGGFNINLSAYSFDFSTQFSYRIGGKIFDSGYSNLMHSGSTQTASNWHKDILNSWSKDNTNTNIPRVELDNQELISTSDMFITNASFLSLRNLTLGYTLPNNWSMKAGMKSVRLYVAADNLFLISKRKGLDPRSSLVGTSAGNVASAIRTISGGLTISL</sequence>
<dbReference type="InterPro" id="IPR037066">
    <property type="entry name" value="Plug_dom_sf"/>
</dbReference>
<dbReference type="InterPro" id="IPR023996">
    <property type="entry name" value="TonB-dep_OMP_SusC/RagA"/>
</dbReference>
<evidence type="ECO:0000256" key="6">
    <source>
        <dbReference type="ARBA" id="ARBA00023136"/>
    </source>
</evidence>
<feature type="domain" description="TonB-dependent receptor-like beta-barrel" evidence="11">
    <location>
        <begin position="439"/>
        <end position="1016"/>
    </location>
</feature>
<keyword evidence="14" id="KW-0675">Receptor</keyword>
<dbReference type="Pfam" id="PF07715">
    <property type="entry name" value="Plug"/>
    <property type="match status" value="1"/>
</dbReference>
<evidence type="ECO:0000256" key="9">
    <source>
        <dbReference type="RuleBase" id="RU003357"/>
    </source>
</evidence>
<dbReference type="Proteomes" id="UP000254156">
    <property type="component" value="Unassembled WGS sequence"/>
</dbReference>
<evidence type="ECO:0000313" key="14">
    <source>
        <dbReference type="EMBL" id="SUB88098.1"/>
    </source>
</evidence>
<protein>
    <submittedName>
        <fullName evidence="14">Outer membrane cobalamin receptor protein</fullName>
    </submittedName>
</protein>
<evidence type="ECO:0000313" key="13">
    <source>
        <dbReference type="EMBL" id="KGN73419.1"/>
    </source>
</evidence>
<evidence type="ECO:0000256" key="5">
    <source>
        <dbReference type="ARBA" id="ARBA00023077"/>
    </source>
</evidence>
<evidence type="ECO:0000256" key="1">
    <source>
        <dbReference type="ARBA" id="ARBA00004571"/>
    </source>
</evidence>
<comment type="subcellular location">
    <subcellularLocation>
        <location evidence="1 8">Cell outer membrane</location>
        <topology evidence="1 8">Multi-pass membrane protein</topology>
    </subcellularLocation>
</comment>
<reference evidence="14 16" key="2">
    <citation type="submission" date="2018-06" db="EMBL/GenBank/DDBJ databases">
        <authorList>
            <consortium name="Pathogen Informatics"/>
            <person name="Doyle S."/>
        </authorList>
    </citation>
    <scope>NUCLEOTIDE SEQUENCE [LARGE SCALE GENOMIC DNA]</scope>
    <source>
        <strain evidence="14 16">NCTC11632</strain>
    </source>
</reference>
<dbReference type="Gene3D" id="2.60.40.1120">
    <property type="entry name" value="Carboxypeptidase-like, regulatory domain"/>
    <property type="match status" value="1"/>
</dbReference>
<dbReference type="Gene3D" id="2.40.170.20">
    <property type="entry name" value="TonB-dependent receptor, beta-barrel domain"/>
    <property type="match status" value="1"/>
</dbReference>
<dbReference type="eggNOG" id="COG1629">
    <property type="taxonomic scope" value="Bacteria"/>
</dbReference>
<accession>A0A0A2EAG5</accession>
<dbReference type="RefSeq" id="WP_025004407.1">
    <property type="nucleotide sequence ID" value="NZ_UGTF01000002.1"/>
</dbReference>
<dbReference type="InterPro" id="IPR039426">
    <property type="entry name" value="TonB-dep_rcpt-like"/>
</dbReference>
<evidence type="ECO:0000313" key="15">
    <source>
        <dbReference type="Proteomes" id="UP000030103"/>
    </source>
</evidence>
<keyword evidence="3 8" id="KW-1134">Transmembrane beta strand</keyword>
<keyword evidence="7 8" id="KW-0998">Cell outer membrane</keyword>
<dbReference type="GO" id="GO:0009279">
    <property type="term" value="C:cell outer membrane"/>
    <property type="evidence" value="ECO:0007669"/>
    <property type="project" value="UniProtKB-SubCell"/>
</dbReference>
<evidence type="ECO:0000313" key="16">
    <source>
        <dbReference type="Proteomes" id="UP000254156"/>
    </source>
</evidence>
<dbReference type="Pfam" id="PF00593">
    <property type="entry name" value="TonB_dep_Rec_b-barrel"/>
    <property type="match status" value="1"/>
</dbReference>
<dbReference type="NCBIfam" id="TIGR04056">
    <property type="entry name" value="OMP_RagA_SusC"/>
    <property type="match status" value="1"/>
</dbReference>
<keyword evidence="6 8" id="KW-0472">Membrane</keyword>
<comment type="similarity">
    <text evidence="8 9">Belongs to the TonB-dependent receptor family.</text>
</comment>
<gene>
    <name evidence="13" type="ORF">HQ47_08135</name>
    <name evidence="14" type="ORF">NCTC11632_00159</name>
</gene>
<dbReference type="InterPro" id="IPR008969">
    <property type="entry name" value="CarboxyPept-like_regulatory"/>
</dbReference>
<evidence type="ECO:0000256" key="10">
    <source>
        <dbReference type="SAM" id="SignalP"/>
    </source>
</evidence>
<organism evidence="13 15">
    <name type="scientific">Porphyromonas macacae</name>
    <dbReference type="NCBI Taxonomy" id="28115"/>
    <lineage>
        <taxon>Bacteria</taxon>
        <taxon>Pseudomonadati</taxon>
        <taxon>Bacteroidota</taxon>
        <taxon>Bacteroidia</taxon>
        <taxon>Bacteroidales</taxon>
        <taxon>Porphyromonadaceae</taxon>
        <taxon>Porphyromonas</taxon>
    </lineage>
</organism>
<dbReference type="InterPro" id="IPR023997">
    <property type="entry name" value="TonB-dep_OMP_SusC/RagA_CS"/>
</dbReference>
<reference evidence="13 15" key="1">
    <citation type="submission" date="2014-09" db="EMBL/GenBank/DDBJ databases">
        <title>Draft Genome Sequence of Porphyromonas macacae COT-192_OH2859.</title>
        <authorList>
            <person name="Wallis C."/>
            <person name="Deusch O."/>
            <person name="O'Flynn C."/>
            <person name="Davis I."/>
            <person name="Horsfall A."/>
            <person name="Kirkwood N."/>
            <person name="Harris S."/>
            <person name="Eisen J.A."/>
            <person name="Coil D.A."/>
            <person name="Darling A.E."/>
            <person name="Jospin G."/>
            <person name="Alexiev A."/>
        </authorList>
    </citation>
    <scope>NUCLEOTIDE SEQUENCE [LARGE SCALE GENOMIC DNA]</scope>
    <source>
        <strain evidence="15">COT-192 OH2859</strain>
        <strain evidence="13">COT-192_OH2859</strain>
    </source>
</reference>
<feature type="chain" id="PRO_5035986875" evidence="10">
    <location>
        <begin position="21"/>
        <end position="1054"/>
    </location>
</feature>
<evidence type="ECO:0000256" key="8">
    <source>
        <dbReference type="PROSITE-ProRule" id="PRU01360"/>
    </source>
</evidence>
<dbReference type="Pfam" id="PF13715">
    <property type="entry name" value="CarbopepD_reg_2"/>
    <property type="match status" value="1"/>
</dbReference>
<dbReference type="AlphaFoldDB" id="A0A0A2EAG5"/>
<feature type="signal peptide" evidence="10">
    <location>
        <begin position="1"/>
        <end position="20"/>
    </location>
</feature>
<dbReference type="EMBL" id="UGTF01000002">
    <property type="protein sequence ID" value="SUB88098.1"/>
    <property type="molecule type" value="Genomic_DNA"/>
</dbReference>
<dbReference type="EMBL" id="JRFA01000023">
    <property type="protein sequence ID" value="KGN73419.1"/>
    <property type="molecule type" value="Genomic_DNA"/>
</dbReference>
<dbReference type="Proteomes" id="UP000030103">
    <property type="component" value="Unassembled WGS sequence"/>
</dbReference>
<evidence type="ECO:0000256" key="7">
    <source>
        <dbReference type="ARBA" id="ARBA00023237"/>
    </source>
</evidence>
<dbReference type="InterPro" id="IPR000531">
    <property type="entry name" value="Beta-barrel_TonB"/>
</dbReference>
<dbReference type="SUPFAM" id="SSF56935">
    <property type="entry name" value="Porins"/>
    <property type="match status" value="1"/>
</dbReference>
<keyword evidence="5 9" id="KW-0798">TonB box</keyword>
<keyword evidence="10" id="KW-0732">Signal</keyword>
<dbReference type="InterPro" id="IPR036942">
    <property type="entry name" value="Beta-barrel_TonB_sf"/>
</dbReference>
<dbReference type="STRING" id="28115.HQ47_08135"/>
<dbReference type="InterPro" id="IPR012910">
    <property type="entry name" value="Plug_dom"/>
</dbReference>